<protein>
    <submittedName>
        <fullName evidence="1">Uncharacterized protein</fullName>
    </submittedName>
</protein>
<gene>
    <name evidence="1" type="ORF">N3K66_008188</name>
</gene>
<name>A0ACC0UU36_9HYPO</name>
<accession>A0ACC0UU36</accession>
<reference evidence="1" key="1">
    <citation type="submission" date="2022-10" db="EMBL/GenBank/DDBJ databases">
        <title>Complete Genome of Trichothecium roseum strain YXFP-22015, a Plant Pathogen Isolated from Citrus.</title>
        <authorList>
            <person name="Wang Y."/>
            <person name="Zhu L."/>
        </authorList>
    </citation>
    <scope>NUCLEOTIDE SEQUENCE</scope>
    <source>
        <strain evidence="1">YXFP-22015</strain>
    </source>
</reference>
<dbReference type="Proteomes" id="UP001163324">
    <property type="component" value="Chromosome 8"/>
</dbReference>
<sequence>MALERHIINVRKCPVDPCKGYLIKLQSYQHCWDFTVDDDDELCGYISQYYHRAKLVDPEAAEGFRGHPLGRDLDHGGHETDGEGEGKQKGKGNKKVKGEGEGEGEGSVKLTRARVAMLYVMYAEEQRCAALLKPFITGAVPFGPASPPVWGYPHPSIVEHMPIDAVTAPQPDCCSPGKYKPGRKKRLAAPNHHSPKGLAAAIAGFLPAHMTCTHAFAQLFNRVVENQRDNRAAVAREHNELVHAHADLCRMYKELSGAHVELMEAHQRLMRQTSPSCRPLTPPTRDQEDEDRSVASTIASEDGDCQYSWGRTLLD</sequence>
<evidence type="ECO:0000313" key="2">
    <source>
        <dbReference type="Proteomes" id="UP001163324"/>
    </source>
</evidence>
<evidence type="ECO:0000313" key="1">
    <source>
        <dbReference type="EMBL" id="KAI9897166.1"/>
    </source>
</evidence>
<comment type="caution">
    <text evidence="1">The sequence shown here is derived from an EMBL/GenBank/DDBJ whole genome shotgun (WGS) entry which is preliminary data.</text>
</comment>
<proteinExistence type="predicted"/>
<dbReference type="EMBL" id="CM047947">
    <property type="protein sequence ID" value="KAI9897166.1"/>
    <property type="molecule type" value="Genomic_DNA"/>
</dbReference>
<keyword evidence="2" id="KW-1185">Reference proteome</keyword>
<organism evidence="1 2">
    <name type="scientific">Trichothecium roseum</name>
    <dbReference type="NCBI Taxonomy" id="47278"/>
    <lineage>
        <taxon>Eukaryota</taxon>
        <taxon>Fungi</taxon>
        <taxon>Dikarya</taxon>
        <taxon>Ascomycota</taxon>
        <taxon>Pezizomycotina</taxon>
        <taxon>Sordariomycetes</taxon>
        <taxon>Hypocreomycetidae</taxon>
        <taxon>Hypocreales</taxon>
        <taxon>Hypocreales incertae sedis</taxon>
        <taxon>Trichothecium</taxon>
    </lineage>
</organism>